<evidence type="ECO:0000313" key="6">
    <source>
        <dbReference type="EMBL" id="HJC22602.1"/>
    </source>
</evidence>
<dbReference type="CDD" id="cd08981">
    <property type="entry name" value="GH43_Bt1873-like"/>
    <property type="match status" value="1"/>
</dbReference>
<evidence type="ECO:0000256" key="2">
    <source>
        <dbReference type="ARBA" id="ARBA00009865"/>
    </source>
</evidence>
<dbReference type="InterPro" id="IPR050727">
    <property type="entry name" value="GH43_arabinanases"/>
</dbReference>
<dbReference type="Proteomes" id="UP000823891">
    <property type="component" value="Unassembled WGS sequence"/>
</dbReference>
<comment type="pathway">
    <text evidence="1">Glycan metabolism; L-arabinan degradation.</text>
</comment>
<evidence type="ECO:0000256" key="4">
    <source>
        <dbReference type="ARBA" id="ARBA00023295"/>
    </source>
</evidence>
<dbReference type="Pfam" id="PF04616">
    <property type="entry name" value="Glyco_hydro_43"/>
    <property type="match status" value="1"/>
</dbReference>
<evidence type="ECO:0000256" key="5">
    <source>
        <dbReference type="RuleBase" id="RU361187"/>
    </source>
</evidence>
<proteinExistence type="inferred from homology"/>
<dbReference type="EMBL" id="DWWS01000013">
    <property type="protein sequence ID" value="HJC22602.1"/>
    <property type="molecule type" value="Genomic_DNA"/>
</dbReference>
<reference evidence="6" key="2">
    <citation type="submission" date="2021-04" db="EMBL/GenBank/DDBJ databases">
        <authorList>
            <person name="Gilroy R."/>
        </authorList>
    </citation>
    <scope>NUCLEOTIDE SEQUENCE</scope>
    <source>
        <strain evidence="6">USAMLcec2-132</strain>
    </source>
</reference>
<evidence type="ECO:0000256" key="3">
    <source>
        <dbReference type="ARBA" id="ARBA00022801"/>
    </source>
</evidence>
<dbReference type="PANTHER" id="PTHR43301:SF3">
    <property type="entry name" value="ARABINAN ENDO-1,5-ALPHA-L-ARABINOSIDASE A-RELATED"/>
    <property type="match status" value="1"/>
</dbReference>
<gene>
    <name evidence="6" type="ORF">H9761_02715</name>
</gene>
<dbReference type="PANTHER" id="PTHR43301">
    <property type="entry name" value="ARABINAN ENDO-1,5-ALPHA-L-ARABINOSIDASE"/>
    <property type="match status" value="1"/>
</dbReference>
<sequence length="331" mass="38298">MERKEYIHVRDLHTRDVCILPCREEGKYFLYDCFARPGQQGRAVNVRESTDLVWWTDSYPVFEPDETFWGPLDFWAPECHFWRGKYYLISSFRAPGGYRGCQFLEADTPRGPFVPKKNGPATPADWQCLDGTLYEDRKGNPWMVFCHEWLQVQDGQICAIRMKEDLSDSVGEPVILFRASEAPWKFTDPSGLWRLTEPQPRMGWARVTDGPYMYRAKNGELLMVWSSFSNTAYTCGYARSLSGEITGPWRQEPEPLFSQDGGHSMLFHDFDGRLLMCLHSPNKSGQERMLLFEMEDADGCLRIVNELTGNWMYNKYTPDGGDKWLVEGEAP</sequence>
<evidence type="ECO:0000313" key="7">
    <source>
        <dbReference type="Proteomes" id="UP000823891"/>
    </source>
</evidence>
<name>A0A9D2NDZ6_9FIRM</name>
<comment type="similarity">
    <text evidence="2 5">Belongs to the glycosyl hydrolase 43 family.</text>
</comment>
<dbReference type="Gene3D" id="2.115.10.20">
    <property type="entry name" value="Glycosyl hydrolase domain, family 43"/>
    <property type="match status" value="1"/>
</dbReference>
<comment type="caution">
    <text evidence="6">The sequence shown here is derived from an EMBL/GenBank/DDBJ whole genome shotgun (WGS) entry which is preliminary data.</text>
</comment>
<keyword evidence="3 5" id="KW-0378">Hydrolase</keyword>
<dbReference type="AlphaFoldDB" id="A0A9D2NDZ6"/>
<dbReference type="GO" id="GO:0004553">
    <property type="term" value="F:hydrolase activity, hydrolyzing O-glycosyl compounds"/>
    <property type="evidence" value="ECO:0007669"/>
    <property type="project" value="InterPro"/>
</dbReference>
<dbReference type="SUPFAM" id="SSF75005">
    <property type="entry name" value="Arabinanase/levansucrase/invertase"/>
    <property type="match status" value="1"/>
</dbReference>
<keyword evidence="4 5" id="KW-0326">Glycosidase</keyword>
<organism evidence="6 7">
    <name type="scientific">Candidatus Eisenbergiella merdavium</name>
    <dbReference type="NCBI Taxonomy" id="2838551"/>
    <lineage>
        <taxon>Bacteria</taxon>
        <taxon>Bacillati</taxon>
        <taxon>Bacillota</taxon>
        <taxon>Clostridia</taxon>
        <taxon>Lachnospirales</taxon>
        <taxon>Lachnospiraceae</taxon>
        <taxon>Eisenbergiella</taxon>
    </lineage>
</organism>
<dbReference type="InterPro" id="IPR023296">
    <property type="entry name" value="Glyco_hydro_beta-prop_sf"/>
</dbReference>
<dbReference type="GO" id="GO:0005975">
    <property type="term" value="P:carbohydrate metabolic process"/>
    <property type="evidence" value="ECO:0007669"/>
    <property type="project" value="InterPro"/>
</dbReference>
<accession>A0A9D2NDZ6</accession>
<reference evidence="6" key="1">
    <citation type="journal article" date="2021" name="PeerJ">
        <title>Extensive microbial diversity within the chicken gut microbiome revealed by metagenomics and culture.</title>
        <authorList>
            <person name="Gilroy R."/>
            <person name="Ravi A."/>
            <person name="Getino M."/>
            <person name="Pursley I."/>
            <person name="Horton D.L."/>
            <person name="Alikhan N.F."/>
            <person name="Baker D."/>
            <person name="Gharbi K."/>
            <person name="Hall N."/>
            <person name="Watson M."/>
            <person name="Adriaenssens E.M."/>
            <person name="Foster-Nyarko E."/>
            <person name="Jarju S."/>
            <person name="Secka A."/>
            <person name="Antonio M."/>
            <person name="Oren A."/>
            <person name="Chaudhuri R.R."/>
            <person name="La Ragione R."/>
            <person name="Hildebrand F."/>
            <person name="Pallen M.J."/>
        </authorList>
    </citation>
    <scope>NUCLEOTIDE SEQUENCE</scope>
    <source>
        <strain evidence="6">USAMLcec2-132</strain>
    </source>
</reference>
<protein>
    <submittedName>
        <fullName evidence="6">Glycoside hydrolase family 43 protein</fullName>
    </submittedName>
</protein>
<evidence type="ECO:0000256" key="1">
    <source>
        <dbReference type="ARBA" id="ARBA00004834"/>
    </source>
</evidence>
<dbReference type="InterPro" id="IPR006710">
    <property type="entry name" value="Glyco_hydro_43"/>
</dbReference>